<proteinExistence type="predicted"/>
<dbReference type="InterPro" id="IPR003673">
    <property type="entry name" value="CoA-Trfase_fam_III"/>
</dbReference>
<feature type="region of interest" description="Disordered" evidence="2">
    <location>
        <begin position="735"/>
        <end position="759"/>
    </location>
</feature>
<dbReference type="Gene3D" id="3.40.50.10540">
    <property type="entry name" value="Crotonobetainyl-coa:carnitine coa-transferase, domain 1"/>
    <property type="match status" value="2"/>
</dbReference>
<dbReference type="PANTHER" id="PTHR48207">
    <property type="entry name" value="SUCCINATE--HYDROXYMETHYLGLUTARATE COA-TRANSFERASE"/>
    <property type="match status" value="1"/>
</dbReference>
<accession>A0A853FBZ5</accession>
<dbReference type="PANTHER" id="PTHR48207:SF3">
    <property type="entry name" value="SUCCINATE--HYDROXYMETHYLGLUTARATE COA-TRANSFERASE"/>
    <property type="match status" value="1"/>
</dbReference>
<evidence type="ECO:0000256" key="2">
    <source>
        <dbReference type="SAM" id="MobiDB-lite"/>
    </source>
</evidence>
<dbReference type="EMBL" id="JACCEW010000001">
    <property type="protein sequence ID" value="NYT35586.1"/>
    <property type="molecule type" value="Genomic_DNA"/>
</dbReference>
<dbReference type="OrthoDB" id="9058532at2"/>
<dbReference type="GO" id="GO:0008410">
    <property type="term" value="F:CoA-transferase activity"/>
    <property type="evidence" value="ECO:0007669"/>
    <property type="project" value="TreeGrafter"/>
</dbReference>
<evidence type="ECO:0000256" key="1">
    <source>
        <dbReference type="ARBA" id="ARBA00022679"/>
    </source>
</evidence>
<comment type="caution">
    <text evidence="3">The sequence shown here is derived from an EMBL/GenBank/DDBJ whole genome shotgun (WGS) entry which is preliminary data.</text>
</comment>
<reference evidence="3 4" key="1">
    <citation type="submission" date="2020-07" db="EMBL/GenBank/DDBJ databases">
        <title>Taxonomic revisions and descriptions of new bacterial species based on genomic comparisons in the high-G+C-content subgroup of the family Alcaligenaceae.</title>
        <authorList>
            <person name="Szabo A."/>
            <person name="Felfoldi T."/>
        </authorList>
    </citation>
    <scope>NUCLEOTIDE SEQUENCE [LARGE SCALE GENOMIC DNA]</scope>
    <source>
        <strain evidence="3 4">DSM 25264</strain>
    </source>
</reference>
<dbReference type="SUPFAM" id="SSF89796">
    <property type="entry name" value="CoA-transferase family III (CaiB/BaiF)"/>
    <property type="match status" value="2"/>
</dbReference>
<gene>
    <name evidence="3" type="ORF">H0A68_01775</name>
</gene>
<keyword evidence="1 3" id="KW-0808">Transferase</keyword>
<evidence type="ECO:0000313" key="4">
    <source>
        <dbReference type="Proteomes" id="UP000580517"/>
    </source>
</evidence>
<dbReference type="InterPro" id="IPR023606">
    <property type="entry name" value="CoA-Trfase_III_dom_1_sf"/>
</dbReference>
<name>A0A853FBZ5_9BURK</name>
<dbReference type="AlphaFoldDB" id="A0A853FBZ5"/>
<evidence type="ECO:0000313" key="3">
    <source>
        <dbReference type="EMBL" id="NYT35586.1"/>
    </source>
</evidence>
<sequence>MPAIYTDLRVVELCEGVPGPFCGRFFVDLGADVTHIELPGGDFCRNWGDQHTVGVLFEHLNRGKRLLSMTHGERAYQPLSALILNADVLIVHGDWSPSIATNGAFSSSWKAFAAQHPHIVVCEITDLGHHGSLASHATSELVLQAMSGLTRYLGKRGEAPVRVGAEIAWHATGMAAFQATAASLLARTRTGRGRYVHVNALRALMSLKSVLLAAQADADEWSGFHVNGPFVAPDHGWKTADGYVTFDFRHDQRNAWVAFCEEIGVGHLVDNPAYSNWRATIFTGDRRHDLGQAYHDWFQSHTSLEVSATINRLGGISVPVLSLDAIMEHEQVRKLRPFVACMEPQQHLGLPFSLTPVTNALTLNGHSRALDPMPSDDSPLAGVKVVDASIGGVGPWAGSLLGMLGADVIKIESPAGDFIRNIFPTQGGLSTTYMSLNLNKQGMIVDLKRNEDLNLVRDLLRDADVWIENFRPGTAERLGVGFEDLTRVNPALIYASASGFGDVGPMAKLGATDPHVQAFSGLASLNGEQGGAPQLWRWYGHVDVCTAGNIVQGVLAALYARQKSGRGARVNVTMLGSALNLQRLRIALSAAGSPQQPAGSASSYLAPDQAFQALDEPVAITASNDRQWRSLCRVLSLDGLCADPRFHDNADRVANREALTEILGHTIATRPAWWWVDRLQKELVPCGRFLSFAHFRHHEHYVSNGIVAMIPCPTRGELVIGGSPWEFDGSSVLPRPGPRPGQHTDEIRADGWGVFRGKK</sequence>
<organism evidence="3 4">
    <name type="scientific">Allopusillimonas soli</name>
    <dbReference type="NCBI Taxonomy" id="659016"/>
    <lineage>
        <taxon>Bacteria</taxon>
        <taxon>Pseudomonadati</taxon>
        <taxon>Pseudomonadota</taxon>
        <taxon>Betaproteobacteria</taxon>
        <taxon>Burkholderiales</taxon>
        <taxon>Alcaligenaceae</taxon>
        <taxon>Allopusillimonas</taxon>
    </lineage>
</organism>
<protein>
    <submittedName>
        <fullName evidence="3">CoA transferase</fullName>
    </submittedName>
</protein>
<dbReference type="RefSeq" id="WP_129967472.1">
    <property type="nucleotide sequence ID" value="NZ_JACCEW010000001.1"/>
</dbReference>
<dbReference type="InterPro" id="IPR050483">
    <property type="entry name" value="CoA-transferase_III_domain"/>
</dbReference>
<keyword evidence="4" id="KW-1185">Reference proteome</keyword>
<dbReference type="Pfam" id="PF02515">
    <property type="entry name" value="CoA_transf_3"/>
    <property type="match status" value="2"/>
</dbReference>
<dbReference type="Gene3D" id="3.30.1540.10">
    <property type="entry name" value="formyl-coa transferase, domain 3"/>
    <property type="match status" value="2"/>
</dbReference>
<dbReference type="Proteomes" id="UP000580517">
    <property type="component" value="Unassembled WGS sequence"/>
</dbReference>
<dbReference type="InterPro" id="IPR044855">
    <property type="entry name" value="CoA-Trfase_III_dom3_sf"/>
</dbReference>